<evidence type="ECO:0000256" key="5">
    <source>
        <dbReference type="SAM" id="Phobius"/>
    </source>
</evidence>
<evidence type="ECO:0000256" key="3">
    <source>
        <dbReference type="ARBA" id="ARBA00023315"/>
    </source>
</evidence>
<evidence type="ECO:0000256" key="4">
    <source>
        <dbReference type="RuleBase" id="RU361267"/>
    </source>
</evidence>
<keyword evidence="4" id="KW-1208">Phospholipid metabolism</keyword>
<keyword evidence="2 4" id="KW-0808">Transferase</keyword>
<gene>
    <name evidence="7" type="ORF">CJ030_MR7G025712</name>
</gene>
<dbReference type="InterPro" id="IPR002123">
    <property type="entry name" value="Plipid/glycerol_acylTrfase"/>
</dbReference>
<name>A0A6A1V1T8_9ROSI</name>
<evidence type="ECO:0000256" key="2">
    <source>
        <dbReference type="ARBA" id="ARBA00022679"/>
    </source>
</evidence>
<comment type="caution">
    <text evidence="7">The sequence shown here is derived from an EMBL/GenBank/DDBJ whole genome shotgun (WGS) entry which is preliminary data.</text>
</comment>
<dbReference type="AlphaFoldDB" id="A0A6A1V1T8"/>
<keyword evidence="5" id="KW-0812">Transmembrane</keyword>
<accession>A0A6A1V1T8</accession>
<organism evidence="7 8">
    <name type="scientific">Morella rubra</name>
    <name type="common">Chinese bayberry</name>
    <dbReference type="NCBI Taxonomy" id="262757"/>
    <lineage>
        <taxon>Eukaryota</taxon>
        <taxon>Viridiplantae</taxon>
        <taxon>Streptophyta</taxon>
        <taxon>Embryophyta</taxon>
        <taxon>Tracheophyta</taxon>
        <taxon>Spermatophyta</taxon>
        <taxon>Magnoliopsida</taxon>
        <taxon>eudicotyledons</taxon>
        <taxon>Gunneridae</taxon>
        <taxon>Pentapetalae</taxon>
        <taxon>rosids</taxon>
        <taxon>fabids</taxon>
        <taxon>Fagales</taxon>
        <taxon>Myricaceae</taxon>
        <taxon>Morella</taxon>
    </lineage>
</organism>
<sequence>MDMVRDYAARSSYLCISRKHGSISWHYFRPEEQLNRSHRETKLHGKNKLSRYIVVRSELAGTANPDAGYSLPEHNLVSKVRGICFYSLTAFNAIFLFMVMLVAHPFVLLFDRYRRSFHHFIAKTWAALTVFPFLKIKYEGLENLPPPDIPAVYVSNHQSFLDIYTLLTLGRSFKFISKTSIFMYPVIGWAMFLMGAIPLRRMDSKSQLDCLKRCVYLTEKGASVFFFPEGTRSKDRKLGAFKKGAFSVAAKTKVPVVPITLKGTGNIMPAGMEGILNLGSVEVVIHKPIVGSDPQVLCSETRNMIADELNQQ</sequence>
<dbReference type="InterPro" id="IPR004552">
    <property type="entry name" value="AGP_acyltrans"/>
</dbReference>
<dbReference type="SMART" id="SM00563">
    <property type="entry name" value="PlsC"/>
    <property type="match status" value="1"/>
</dbReference>
<dbReference type="PANTHER" id="PTHR10434">
    <property type="entry name" value="1-ACYL-SN-GLYCEROL-3-PHOSPHATE ACYLTRANSFERASE"/>
    <property type="match status" value="1"/>
</dbReference>
<keyword evidence="4" id="KW-0443">Lipid metabolism</keyword>
<comment type="catalytic activity">
    <reaction evidence="4">
        <text>a 1-acyl-sn-glycero-3-phosphate + an acyl-CoA = a 1,2-diacyl-sn-glycero-3-phosphate + CoA</text>
        <dbReference type="Rhea" id="RHEA:19709"/>
        <dbReference type="ChEBI" id="CHEBI:57287"/>
        <dbReference type="ChEBI" id="CHEBI:57970"/>
        <dbReference type="ChEBI" id="CHEBI:58342"/>
        <dbReference type="ChEBI" id="CHEBI:58608"/>
        <dbReference type="EC" id="2.3.1.51"/>
    </reaction>
</comment>
<evidence type="ECO:0000313" key="8">
    <source>
        <dbReference type="Proteomes" id="UP000516437"/>
    </source>
</evidence>
<keyword evidence="4" id="KW-0444">Lipid biosynthesis</keyword>
<feature type="transmembrane region" description="Helical" evidence="5">
    <location>
        <begin position="181"/>
        <end position="199"/>
    </location>
</feature>
<dbReference type="SUPFAM" id="SSF69593">
    <property type="entry name" value="Glycerol-3-phosphate (1)-acyltransferase"/>
    <property type="match status" value="1"/>
</dbReference>
<dbReference type="GO" id="GO:0006654">
    <property type="term" value="P:phosphatidic acid biosynthetic process"/>
    <property type="evidence" value="ECO:0007669"/>
    <property type="project" value="TreeGrafter"/>
</dbReference>
<dbReference type="Pfam" id="PF01553">
    <property type="entry name" value="Acyltransferase"/>
    <property type="match status" value="1"/>
</dbReference>
<evidence type="ECO:0000313" key="7">
    <source>
        <dbReference type="EMBL" id="KAB1205998.1"/>
    </source>
</evidence>
<dbReference type="GO" id="GO:0003841">
    <property type="term" value="F:1-acylglycerol-3-phosphate O-acyltransferase activity"/>
    <property type="evidence" value="ECO:0007669"/>
    <property type="project" value="UniProtKB-UniRule"/>
</dbReference>
<dbReference type="EMBL" id="RXIC02000025">
    <property type="protein sequence ID" value="KAB1205998.1"/>
    <property type="molecule type" value="Genomic_DNA"/>
</dbReference>
<comment type="domain">
    <text evidence="4">The HXXXXD motif is essential for acyltransferase activity and may constitute the binding site for the phosphate moiety of the glycerol-3-phosphate.</text>
</comment>
<dbReference type="NCBIfam" id="TIGR00530">
    <property type="entry name" value="AGP_acyltrn"/>
    <property type="match status" value="1"/>
</dbReference>
<evidence type="ECO:0000259" key="6">
    <source>
        <dbReference type="SMART" id="SM00563"/>
    </source>
</evidence>
<feature type="transmembrane region" description="Helical" evidence="5">
    <location>
        <begin position="85"/>
        <end position="108"/>
    </location>
</feature>
<proteinExistence type="inferred from homology"/>
<comment type="similarity">
    <text evidence="1 4">Belongs to the 1-acyl-sn-glycerol-3-phosphate acyltransferase family.</text>
</comment>
<dbReference type="Proteomes" id="UP000516437">
    <property type="component" value="Chromosome 7"/>
</dbReference>
<dbReference type="OrthoDB" id="417078at2759"/>
<feature type="domain" description="Phospholipid/glycerol acyltransferase" evidence="6">
    <location>
        <begin position="151"/>
        <end position="264"/>
    </location>
</feature>
<keyword evidence="3 4" id="KW-0012">Acyltransferase</keyword>
<dbReference type="GO" id="GO:0016020">
    <property type="term" value="C:membrane"/>
    <property type="evidence" value="ECO:0007669"/>
    <property type="project" value="InterPro"/>
</dbReference>
<keyword evidence="5" id="KW-1133">Transmembrane helix</keyword>
<protein>
    <recommendedName>
        <fullName evidence="4">1-acyl-sn-glycerol-3-phosphate acyltransferase</fullName>
        <ecNumber evidence="4">2.3.1.51</ecNumber>
    </recommendedName>
</protein>
<keyword evidence="4" id="KW-0594">Phospholipid biosynthesis</keyword>
<dbReference type="PANTHER" id="PTHR10434:SF60">
    <property type="entry name" value="1-ACYL-SN-GLYCEROL-3-PHOSPHATE ACYLTRANSFERASE LPAT1, CHLOROPLASTIC"/>
    <property type="match status" value="1"/>
</dbReference>
<evidence type="ECO:0000256" key="1">
    <source>
        <dbReference type="ARBA" id="ARBA00008655"/>
    </source>
</evidence>
<dbReference type="EC" id="2.3.1.51" evidence="4"/>
<keyword evidence="5" id="KW-0472">Membrane</keyword>
<dbReference type="CDD" id="cd07989">
    <property type="entry name" value="LPLAT_AGPAT-like"/>
    <property type="match status" value="1"/>
</dbReference>
<reference evidence="7 8" key="1">
    <citation type="journal article" date="2019" name="Plant Biotechnol. J.">
        <title>The red bayberry genome and genetic basis of sex determination.</title>
        <authorList>
            <person name="Jia H.M."/>
            <person name="Jia H.J."/>
            <person name="Cai Q.L."/>
            <person name="Wang Y."/>
            <person name="Zhao H.B."/>
            <person name="Yang W.F."/>
            <person name="Wang G.Y."/>
            <person name="Li Y.H."/>
            <person name="Zhan D.L."/>
            <person name="Shen Y.T."/>
            <person name="Niu Q.F."/>
            <person name="Chang L."/>
            <person name="Qiu J."/>
            <person name="Zhao L."/>
            <person name="Xie H.B."/>
            <person name="Fu W.Y."/>
            <person name="Jin J."/>
            <person name="Li X.W."/>
            <person name="Jiao Y."/>
            <person name="Zhou C.C."/>
            <person name="Tu T."/>
            <person name="Chai C.Y."/>
            <person name="Gao J.L."/>
            <person name="Fan L.J."/>
            <person name="van de Weg E."/>
            <person name="Wang J.Y."/>
            <person name="Gao Z.S."/>
        </authorList>
    </citation>
    <scope>NUCLEOTIDE SEQUENCE [LARGE SCALE GENOMIC DNA]</scope>
    <source>
        <tissue evidence="7">Leaves</tissue>
    </source>
</reference>
<keyword evidence="8" id="KW-1185">Reference proteome</keyword>